<protein>
    <submittedName>
        <fullName evidence="1">Cytidylate kinase</fullName>
    </submittedName>
</protein>
<organism evidence="1 2">
    <name type="scientific">Treponema ruminis</name>
    <dbReference type="NCBI Taxonomy" id="744515"/>
    <lineage>
        <taxon>Bacteria</taxon>
        <taxon>Pseudomonadati</taxon>
        <taxon>Spirochaetota</taxon>
        <taxon>Spirochaetia</taxon>
        <taxon>Spirochaetales</taxon>
        <taxon>Treponemataceae</taxon>
        <taxon>Treponema</taxon>
    </lineage>
</organism>
<dbReference type="Gene3D" id="3.40.50.300">
    <property type="entry name" value="P-loop containing nucleotide triphosphate hydrolases"/>
    <property type="match status" value="1"/>
</dbReference>
<dbReference type="RefSeq" id="WP_184661486.1">
    <property type="nucleotide sequence ID" value="NZ_CP031518.1"/>
</dbReference>
<accession>A0A7W8LN82</accession>
<dbReference type="Proteomes" id="UP000518887">
    <property type="component" value="Unassembled WGS sequence"/>
</dbReference>
<keyword evidence="1" id="KW-0418">Kinase</keyword>
<reference evidence="1 2" key="1">
    <citation type="submission" date="2020-08" db="EMBL/GenBank/DDBJ databases">
        <title>Genomic Encyclopedia of Type Strains, Phase IV (KMG-IV): sequencing the most valuable type-strain genomes for metagenomic binning, comparative biology and taxonomic classification.</title>
        <authorList>
            <person name="Goeker M."/>
        </authorList>
    </citation>
    <scope>NUCLEOTIDE SEQUENCE [LARGE SCALE GENOMIC DNA]</scope>
    <source>
        <strain evidence="1 2">DSM 103462</strain>
    </source>
</reference>
<evidence type="ECO:0000313" key="1">
    <source>
        <dbReference type="EMBL" id="MBB5227341.1"/>
    </source>
</evidence>
<sequence>MAIVTLTRQSGSFGDEIGMLIARRLGYTFFDKHEIERRIIAKGLPKEEFLKYDERKPTFLARFAKNRDKYLNFLSSVVLEIAKEGNCVIIGRGAFLFLRDVPNHIALKFLAPFDVRVKHMMEIKNIETEKATQILLEKSDKRKVAFYKSCFKYDLHSMDFIHASINTGMVHPDMVAEMIVAAIKNNITPEVEEAGRQRVEELILAQEMANKLIFEHGLHIDELWVIVRDKNITLHGVTSFHATVERAETILESEYSGYKVVSEIKCVQDNRFSKA</sequence>
<dbReference type="Pfam" id="PF13189">
    <property type="entry name" value="Cytidylate_kin2"/>
    <property type="match status" value="1"/>
</dbReference>
<gene>
    <name evidence="1" type="ORF">HNP76_002740</name>
</gene>
<dbReference type="EMBL" id="JACHFQ010000010">
    <property type="protein sequence ID" value="MBB5227341.1"/>
    <property type="molecule type" value="Genomic_DNA"/>
</dbReference>
<dbReference type="GO" id="GO:0016301">
    <property type="term" value="F:kinase activity"/>
    <property type="evidence" value="ECO:0007669"/>
    <property type="project" value="UniProtKB-KW"/>
</dbReference>
<dbReference type="InterPro" id="IPR027417">
    <property type="entry name" value="P-loop_NTPase"/>
</dbReference>
<name>A0A7W8LN82_9SPIR</name>
<evidence type="ECO:0000313" key="2">
    <source>
        <dbReference type="Proteomes" id="UP000518887"/>
    </source>
</evidence>
<dbReference type="AlphaFoldDB" id="A0A7W8LN82"/>
<keyword evidence="1" id="KW-0808">Transferase</keyword>
<comment type="caution">
    <text evidence="1">The sequence shown here is derived from an EMBL/GenBank/DDBJ whole genome shotgun (WGS) entry which is preliminary data.</text>
</comment>
<proteinExistence type="predicted"/>
<keyword evidence="2" id="KW-1185">Reference proteome</keyword>